<dbReference type="InterPro" id="IPR036188">
    <property type="entry name" value="FAD/NAD-bd_sf"/>
</dbReference>
<evidence type="ECO:0000256" key="7">
    <source>
        <dbReference type="ARBA" id="ARBA00022827"/>
    </source>
</evidence>
<evidence type="ECO:0000256" key="13">
    <source>
        <dbReference type="RuleBase" id="RU003692"/>
    </source>
</evidence>
<dbReference type="PANTHER" id="PTHR22912:SF217">
    <property type="entry name" value="DIHYDROLIPOYL DEHYDROGENASE"/>
    <property type="match status" value="1"/>
</dbReference>
<dbReference type="PROSITE" id="PS00076">
    <property type="entry name" value="PYRIDINE_REDOX_1"/>
    <property type="match status" value="1"/>
</dbReference>
<dbReference type="InterPro" id="IPR006258">
    <property type="entry name" value="Lipoamide_DH"/>
</dbReference>
<dbReference type="PRINTS" id="PR00411">
    <property type="entry name" value="PNDRDTASEI"/>
</dbReference>
<reference evidence="16 17" key="1">
    <citation type="submission" date="2020-10" db="EMBL/GenBank/DDBJ databases">
        <title>Draft genome and description of Brachybacterium epidermidis sp nov.</title>
        <authorList>
            <person name="Boxberger M."/>
            <person name="La Scola B."/>
        </authorList>
    </citation>
    <scope>NUCLEOTIDE SEQUENCE [LARGE SCALE GENOMIC DNA]</scope>
    <source>
        <strain evidence="16 17">Marseille-Q2903</strain>
    </source>
</reference>
<evidence type="ECO:0000256" key="3">
    <source>
        <dbReference type="ARBA" id="ARBA00012608"/>
    </source>
</evidence>
<evidence type="ECO:0000256" key="2">
    <source>
        <dbReference type="ARBA" id="ARBA00007532"/>
    </source>
</evidence>
<dbReference type="Pfam" id="PF07992">
    <property type="entry name" value="Pyr_redox_2"/>
    <property type="match status" value="1"/>
</dbReference>
<dbReference type="PIRSF" id="PIRSF000350">
    <property type="entry name" value="Mercury_reductase_MerA"/>
    <property type="match status" value="1"/>
</dbReference>
<organism evidence="16 17">
    <name type="scientific">Brachybacterium epidermidis</name>
    <dbReference type="NCBI Taxonomy" id="2781983"/>
    <lineage>
        <taxon>Bacteria</taxon>
        <taxon>Bacillati</taxon>
        <taxon>Actinomycetota</taxon>
        <taxon>Actinomycetes</taxon>
        <taxon>Micrococcales</taxon>
        <taxon>Dermabacteraceae</taxon>
        <taxon>Brachybacterium</taxon>
    </lineage>
</organism>
<keyword evidence="10" id="KW-1015">Disulfide bond</keyword>
<evidence type="ECO:0000256" key="9">
    <source>
        <dbReference type="ARBA" id="ARBA00023027"/>
    </source>
</evidence>
<sequence>MAATTTDQFDVVILGGGSGGYAAALRGAQLGLTIAMVEKDKLGGTCLHRGCVPTKAMLHVGEVADAPSEGKDLGLDISLNAVDVEKVLGFKDKVIGRLYKGLQGLVKSRDVEYVEGFGRLTGKNQVTVETGDGERVLTGKNIVLATGSFSKTLPGIELGGRILDSEAALQLPEVPKNPIILGGGVIGVEFASVWKSLGAESVTIVEGLPHLVANEDESLSKALERSFKKRGIKFSLGVFTEKVEPSDSGVKVTLADGTVFEGDYLLVAVGRGPVTKDLGYEEQGIEMDRGFVLADKGTLETSAPGIYAVGDIVPGLQLAHRGFQQGIFVAELIAGQNPAPIVESGIPRITYCEPQLGSVGLTEKQAKEQLGDDAVQTYEYNLGGNGKSQILGTTGFIKLVREKDGPIVGVHMVGSRMSELMGEAQLIVNWEAYPEDVASLVHGHPTQHEAMGEAALALAGKPLHAHA</sequence>
<keyword evidence="9 13" id="KW-0520">NAD</keyword>
<proteinExistence type="inferred from homology"/>
<comment type="similarity">
    <text evidence="2 13">Belongs to the class-I pyridine nucleotide-disulfide oxidoreductase family.</text>
</comment>
<keyword evidence="8 13" id="KW-0560">Oxidoreductase</keyword>
<keyword evidence="11 13" id="KW-0676">Redox-active center</keyword>
<evidence type="ECO:0000256" key="8">
    <source>
        <dbReference type="ARBA" id="ARBA00023002"/>
    </source>
</evidence>
<dbReference type="Pfam" id="PF02852">
    <property type="entry name" value="Pyr_redox_dim"/>
    <property type="match status" value="1"/>
</dbReference>
<keyword evidence="7 13" id="KW-0274">FAD</keyword>
<protein>
    <recommendedName>
        <fullName evidence="4 13">Dihydrolipoyl dehydrogenase</fullName>
        <ecNumber evidence="3 13">1.8.1.4</ecNumber>
    </recommendedName>
</protein>
<dbReference type="InterPro" id="IPR001100">
    <property type="entry name" value="Pyr_nuc-diS_OxRdtase"/>
</dbReference>
<evidence type="ECO:0000259" key="15">
    <source>
        <dbReference type="Pfam" id="PF07992"/>
    </source>
</evidence>
<comment type="miscellaneous">
    <text evidence="13">The active site is a redox-active disulfide bond.</text>
</comment>
<dbReference type="SUPFAM" id="SSF55424">
    <property type="entry name" value="FAD/NAD-linked reductases, dimerisation (C-terminal) domain"/>
    <property type="match status" value="1"/>
</dbReference>
<dbReference type="Gene3D" id="3.50.50.60">
    <property type="entry name" value="FAD/NAD(P)-binding domain"/>
    <property type="match status" value="2"/>
</dbReference>
<evidence type="ECO:0000256" key="11">
    <source>
        <dbReference type="ARBA" id="ARBA00023284"/>
    </source>
</evidence>
<keyword evidence="5" id="KW-0963">Cytoplasm</keyword>
<evidence type="ECO:0000256" key="4">
    <source>
        <dbReference type="ARBA" id="ARBA00016961"/>
    </source>
</evidence>
<comment type="subcellular location">
    <subcellularLocation>
        <location evidence="1">Cytoplasm</location>
    </subcellularLocation>
</comment>
<comment type="caution">
    <text evidence="16">The sequence shown here is derived from an EMBL/GenBank/DDBJ whole genome shotgun (WGS) entry which is preliminary data.</text>
</comment>
<evidence type="ECO:0000313" key="16">
    <source>
        <dbReference type="EMBL" id="MBE9404668.1"/>
    </source>
</evidence>
<dbReference type="PRINTS" id="PR00368">
    <property type="entry name" value="FADPNR"/>
</dbReference>
<dbReference type="InterPro" id="IPR050151">
    <property type="entry name" value="Class-I_Pyr_Nuc-Dis_Oxidored"/>
</dbReference>
<dbReference type="Gene3D" id="3.30.390.30">
    <property type="match status" value="1"/>
</dbReference>
<dbReference type="RefSeq" id="WP_193866407.1">
    <property type="nucleotide sequence ID" value="NZ_JADEYR010000012.1"/>
</dbReference>
<dbReference type="GO" id="GO:0004148">
    <property type="term" value="F:dihydrolipoyl dehydrogenase (NADH) activity"/>
    <property type="evidence" value="ECO:0007669"/>
    <property type="project" value="UniProtKB-EC"/>
</dbReference>
<dbReference type="InterPro" id="IPR004099">
    <property type="entry name" value="Pyr_nucl-diS_OxRdtase_dimer"/>
</dbReference>
<keyword evidence="17" id="KW-1185">Reference proteome</keyword>
<evidence type="ECO:0000256" key="5">
    <source>
        <dbReference type="ARBA" id="ARBA00022490"/>
    </source>
</evidence>
<evidence type="ECO:0000313" key="17">
    <source>
        <dbReference type="Proteomes" id="UP000644727"/>
    </source>
</evidence>
<dbReference type="PANTHER" id="PTHR22912">
    <property type="entry name" value="DISULFIDE OXIDOREDUCTASE"/>
    <property type="match status" value="1"/>
</dbReference>
<dbReference type="EMBL" id="JADEYR010000012">
    <property type="protein sequence ID" value="MBE9404668.1"/>
    <property type="molecule type" value="Genomic_DNA"/>
</dbReference>
<dbReference type="EC" id="1.8.1.4" evidence="3 13"/>
<dbReference type="Proteomes" id="UP000644727">
    <property type="component" value="Unassembled WGS sequence"/>
</dbReference>
<name>A0ABR9W5W8_9MICO</name>
<evidence type="ECO:0000259" key="14">
    <source>
        <dbReference type="Pfam" id="PF02852"/>
    </source>
</evidence>
<dbReference type="InterPro" id="IPR016156">
    <property type="entry name" value="FAD/NAD-linked_Rdtase_dimer_sf"/>
</dbReference>
<gene>
    <name evidence="16" type="primary">lpdA</name>
    <name evidence="16" type="ORF">IOE58_10895</name>
</gene>
<keyword evidence="6 13" id="KW-0285">Flavoprotein</keyword>
<feature type="domain" description="FAD/NAD(P)-binding" evidence="15">
    <location>
        <begin position="9"/>
        <end position="326"/>
    </location>
</feature>
<accession>A0ABR9W5W8</accession>
<comment type="catalytic activity">
    <reaction evidence="12 13">
        <text>N(6)-[(R)-dihydrolipoyl]-L-lysyl-[protein] + NAD(+) = N(6)-[(R)-lipoyl]-L-lysyl-[protein] + NADH + H(+)</text>
        <dbReference type="Rhea" id="RHEA:15045"/>
        <dbReference type="Rhea" id="RHEA-COMP:10474"/>
        <dbReference type="Rhea" id="RHEA-COMP:10475"/>
        <dbReference type="ChEBI" id="CHEBI:15378"/>
        <dbReference type="ChEBI" id="CHEBI:57540"/>
        <dbReference type="ChEBI" id="CHEBI:57945"/>
        <dbReference type="ChEBI" id="CHEBI:83099"/>
        <dbReference type="ChEBI" id="CHEBI:83100"/>
        <dbReference type="EC" id="1.8.1.4"/>
    </reaction>
</comment>
<feature type="domain" description="Pyridine nucleotide-disulphide oxidoreductase dimerisation" evidence="14">
    <location>
        <begin position="346"/>
        <end position="455"/>
    </location>
</feature>
<evidence type="ECO:0000256" key="1">
    <source>
        <dbReference type="ARBA" id="ARBA00004496"/>
    </source>
</evidence>
<evidence type="ECO:0000256" key="10">
    <source>
        <dbReference type="ARBA" id="ARBA00023157"/>
    </source>
</evidence>
<evidence type="ECO:0000256" key="12">
    <source>
        <dbReference type="ARBA" id="ARBA00049187"/>
    </source>
</evidence>
<dbReference type="InterPro" id="IPR023753">
    <property type="entry name" value="FAD/NAD-binding_dom"/>
</dbReference>
<comment type="cofactor">
    <cofactor evidence="13">
        <name>FAD</name>
        <dbReference type="ChEBI" id="CHEBI:57692"/>
    </cofactor>
    <text evidence="13">Binds 1 FAD per subunit.</text>
</comment>
<dbReference type="InterPro" id="IPR012999">
    <property type="entry name" value="Pyr_OxRdtase_I_AS"/>
</dbReference>
<dbReference type="SUPFAM" id="SSF51905">
    <property type="entry name" value="FAD/NAD(P)-binding domain"/>
    <property type="match status" value="1"/>
</dbReference>
<dbReference type="NCBIfam" id="TIGR01350">
    <property type="entry name" value="lipoamide_DH"/>
    <property type="match status" value="1"/>
</dbReference>
<evidence type="ECO:0000256" key="6">
    <source>
        <dbReference type="ARBA" id="ARBA00022630"/>
    </source>
</evidence>